<dbReference type="InterPro" id="IPR004843">
    <property type="entry name" value="Calcineurin-like_PHP"/>
</dbReference>
<dbReference type="Gene3D" id="3.60.21.10">
    <property type="match status" value="1"/>
</dbReference>
<dbReference type="PATRIC" id="fig|1423801.4.peg.1288"/>
<reference evidence="5 6" key="1">
    <citation type="journal article" date="2015" name="Genome Announc.">
        <title>Expanding the biotechnology potential of lactobacilli through comparative genomics of 213 strains and associated genera.</title>
        <authorList>
            <person name="Sun Z."/>
            <person name="Harris H.M."/>
            <person name="McCann A."/>
            <person name="Guo C."/>
            <person name="Argimon S."/>
            <person name="Zhang W."/>
            <person name="Yang X."/>
            <person name="Jeffery I.B."/>
            <person name="Cooney J.C."/>
            <person name="Kagawa T.F."/>
            <person name="Liu W."/>
            <person name="Song Y."/>
            <person name="Salvetti E."/>
            <person name="Wrobel A."/>
            <person name="Rasinkangas P."/>
            <person name="Parkhill J."/>
            <person name="Rea M.C."/>
            <person name="O'Sullivan O."/>
            <person name="Ritari J."/>
            <person name="Douillard F.P."/>
            <person name="Paul Ross R."/>
            <person name="Yang R."/>
            <person name="Briner A.E."/>
            <person name="Felis G.E."/>
            <person name="de Vos W.M."/>
            <person name="Barrangou R."/>
            <person name="Klaenhammer T.R."/>
            <person name="Caufield P.W."/>
            <person name="Cui Y."/>
            <person name="Zhang H."/>
            <person name="O'Toole P.W."/>
        </authorList>
    </citation>
    <scope>NUCLEOTIDE SEQUENCE [LARGE SCALE GENOMIC DNA]</scope>
    <source>
        <strain evidence="5 6">DSM 16230</strain>
    </source>
</reference>
<dbReference type="Pfam" id="PF02872">
    <property type="entry name" value="5_nucleotid_C"/>
    <property type="match status" value="1"/>
</dbReference>
<dbReference type="Pfam" id="PF00149">
    <property type="entry name" value="Metallophos"/>
    <property type="match status" value="1"/>
</dbReference>
<comment type="caution">
    <text evidence="5">The sequence shown here is derived from an EMBL/GenBank/DDBJ whole genome shotgun (WGS) entry which is preliminary data.</text>
</comment>
<dbReference type="GO" id="GO:0009166">
    <property type="term" value="P:nucleotide catabolic process"/>
    <property type="evidence" value="ECO:0007669"/>
    <property type="project" value="InterPro"/>
</dbReference>
<comment type="similarity">
    <text evidence="2">Belongs to the 5'-nucleotidase family.</text>
</comment>
<accession>A0A0R1UXA2</accession>
<dbReference type="GO" id="GO:0000166">
    <property type="term" value="F:nucleotide binding"/>
    <property type="evidence" value="ECO:0007669"/>
    <property type="project" value="UniProtKB-KW"/>
</dbReference>
<keyword evidence="2" id="KW-0378">Hydrolase</keyword>
<dbReference type="InterPro" id="IPR006179">
    <property type="entry name" value="5_nucleotidase/apyrase"/>
</dbReference>
<dbReference type="InterPro" id="IPR008334">
    <property type="entry name" value="5'-Nucleotdase_C"/>
</dbReference>
<evidence type="ECO:0000259" key="3">
    <source>
        <dbReference type="Pfam" id="PF00149"/>
    </source>
</evidence>
<dbReference type="GO" id="GO:0016787">
    <property type="term" value="F:hydrolase activity"/>
    <property type="evidence" value="ECO:0007669"/>
    <property type="project" value="UniProtKB-KW"/>
</dbReference>
<gene>
    <name evidence="5" type="ORF">FD50_GL001260</name>
</gene>
<dbReference type="OrthoDB" id="9801679at2"/>
<dbReference type="PRINTS" id="PR01607">
    <property type="entry name" value="APYRASEFAMLY"/>
</dbReference>
<name>A0A0R1UXA2_9LACO</name>
<evidence type="ECO:0008006" key="7">
    <source>
        <dbReference type="Google" id="ProtNLM"/>
    </source>
</evidence>
<dbReference type="STRING" id="1423801.FD50_GL001260"/>
<keyword evidence="2" id="KW-0547">Nucleotide-binding</keyword>
<evidence type="ECO:0000313" key="6">
    <source>
        <dbReference type="Proteomes" id="UP000051166"/>
    </source>
</evidence>
<organism evidence="5 6">
    <name type="scientific">Liquorilactobacillus satsumensis DSM 16230 = JCM 12392</name>
    <dbReference type="NCBI Taxonomy" id="1423801"/>
    <lineage>
        <taxon>Bacteria</taxon>
        <taxon>Bacillati</taxon>
        <taxon>Bacillota</taxon>
        <taxon>Bacilli</taxon>
        <taxon>Lactobacillales</taxon>
        <taxon>Lactobacillaceae</taxon>
        <taxon>Liquorilactobacillus</taxon>
    </lineage>
</organism>
<evidence type="ECO:0000313" key="5">
    <source>
        <dbReference type="EMBL" id="KRL97694.1"/>
    </source>
</evidence>
<dbReference type="SUPFAM" id="SSF56300">
    <property type="entry name" value="Metallo-dependent phosphatases"/>
    <property type="match status" value="1"/>
</dbReference>
<dbReference type="Gene3D" id="3.90.780.10">
    <property type="entry name" value="5'-Nucleotidase, C-terminal domain"/>
    <property type="match status" value="1"/>
</dbReference>
<dbReference type="EMBL" id="AZFQ01000050">
    <property type="protein sequence ID" value="KRL97694.1"/>
    <property type="molecule type" value="Genomic_DNA"/>
</dbReference>
<protein>
    <recommendedName>
        <fullName evidence="7">2,3-cyclic-nucleotide 2-phosphodiesterase</fullName>
    </recommendedName>
</protein>
<feature type="domain" description="5'-Nucleotidase C-terminal" evidence="4">
    <location>
        <begin position="325"/>
        <end position="477"/>
    </location>
</feature>
<feature type="domain" description="Calcineurin-like phosphoesterase" evidence="3">
    <location>
        <begin position="4"/>
        <end position="235"/>
    </location>
</feature>
<dbReference type="SUPFAM" id="SSF55816">
    <property type="entry name" value="5'-nucleotidase (syn. UDP-sugar hydrolase), C-terminal domain"/>
    <property type="match status" value="1"/>
</dbReference>
<evidence type="ECO:0000259" key="4">
    <source>
        <dbReference type="Pfam" id="PF02872"/>
    </source>
</evidence>
<keyword evidence="1" id="KW-0732">Signal</keyword>
<dbReference type="InterPro" id="IPR029052">
    <property type="entry name" value="Metallo-depent_PP-like"/>
</dbReference>
<dbReference type="PANTHER" id="PTHR11575">
    <property type="entry name" value="5'-NUCLEOTIDASE-RELATED"/>
    <property type="match status" value="1"/>
</dbReference>
<dbReference type="InterPro" id="IPR036907">
    <property type="entry name" value="5'-Nucleotdase_C_sf"/>
</dbReference>
<dbReference type="GeneID" id="98308573"/>
<proteinExistence type="inferred from homology"/>
<dbReference type="AlphaFoldDB" id="A0A0R1UXA2"/>
<evidence type="ECO:0000256" key="2">
    <source>
        <dbReference type="RuleBase" id="RU362119"/>
    </source>
</evidence>
<keyword evidence="6" id="KW-1185">Reference proteome</keyword>
<dbReference type="GO" id="GO:0030288">
    <property type="term" value="C:outer membrane-bounded periplasmic space"/>
    <property type="evidence" value="ECO:0007669"/>
    <property type="project" value="TreeGrafter"/>
</dbReference>
<dbReference type="RefSeq" id="WP_056961120.1">
    <property type="nucleotide sequence ID" value="NZ_AZFQ01000050.1"/>
</dbReference>
<sequence length="516" mass="57566">MKIQILSTSDVHGFVFPTNFSTRNDYHPWGYLKAAQVIKEQRAAADVTFYIENGDFLEGSPMAAFAHQTMQHHAYFKEFGELLNKFQVDCGVLGNHEFNYGEDYLTKVLADRNYPILGANLDKEGNQILDAPYQIITKKGVSVAFLGLTTQYIPHWEQPKNIKGWHFEAAVTAAKKWVPFLQTQADLVVVAYHGGIECDPVTGAATEPQTGENEGYRLLAEVPGIDALVTGHQHRQLATHILGVPVTQPGYRGERVGCITLDLDEGGRIAHSQAQLLSTATAALDAETTTALRSWYCATQDWLDQPLAKIEGNMRLKDHLQARLAGHPYLEFVNQVQMEATGTKIAATALFSDEVQGFNNLVTIRDVINSYIFPNTLVVEEVSGEELTQALERCAAFFELRNDGSVGIAANFLEPKQQLFNYDYYSGIDYTFDLTQPVGKRVKNLVFHGKKVNKETRLKVTLNQYRGVGGGDYPMFAANKIIASDEREVAQLLIAYLQRHPKYIAVTPHNLHVITK</sequence>
<dbReference type="PANTHER" id="PTHR11575:SF6">
    <property type="entry name" value="2',3'-CYCLIC-NUCLEOTIDE 2'-PHOSPHODIESTERASE_3'-NUCLEOTIDASE"/>
    <property type="match status" value="1"/>
</dbReference>
<dbReference type="Proteomes" id="UP000051166">
    <property type="component" value="Unassembled WGS sequence"/>
</dbReference>
<evidence type="ECO:0000256" key="1">
    <source>
        <dbReference type="ARBA" id="ARBA00022729"/>
    </source>
</evidence>